<reference evidence="1 2" key="2">
    <citation type="journal article" date="2022" name="Mol. Ecol. Resour.">
        <title>The genomes of chicory, endive, great burdock and yacon provide insights into Asteraceae paleo-polyploidization history and plant inulin production.</title>
        <authorList>
            <person name="Fan W."/>
            <person name="Wang S."/>
            <person name="Wang H."/>
            <person name="Wang A."/>
            <person name="Jiang F."/>
            <person name="Liu H."/>
            <person name="Zhao H."/>
            <person name="Xu D."/>
            <person name="Zhang Y."/>
        </authorList>
    </citation>
    <scope>NUCLEOTIDE SEQUENCE [LARGE SCALE GENOMIC DNA]</scope>
    <source>
        <strain evidence="2">cv. Yunnan</strain>
        <tissue evidence="1">Leaves</tissue>
    </source>
</reference>
<reference evidence="2" key="1">
    <citation type="journal article" date="2022" name="Mol. Ecol. Resour.">
        <title>The genomes of chicory, endive, great burdock and yacon provide insights into Asteraceae palaeo-polyploidization history and plant inulin production.</title>
        <authorList>
            <person name="Fan W."/>
            <person name="Wang S."/>
            <person name="Wang H."/>
            <person name="Wang A."/>
            <person name="Jiang F."/>
            <person name="Liu H."/>
            <person name="Zhao H."/>
            <person name="Xu D."/>
            <person name="Zhang Y."/>
        </authorList>
    </citation>
    <scope>NUCLEOTIDE SEQUENCE [LARGE SCALE GENOMIC DNA]</scope>
    <source>
        <strain evidence="2">cv. Yunnan</strain>
    </source>
</reference>
<dbReference type="EMBL" id="CM042025">
    <property type="protein sequence ID" value="KAI3807692.1"/>
    <property type="molecule type" value="Genomic_DNA"/>
</dbReference>
<name>A0ACB9IIR3_9ASTR</name>
<accession>A0ACB9IIR3</accession>
<gene>
    <name evidence="1" type="ORF">L1987_23626</name>
</gene>
<proteinExistence type="predicted"/>
<evidence type="ECO:0000313" key="1">
    <source>
        <dbReference type="EMBL" id="KAI3807692.1"/>
    </source>
</evidence>
<protein>
    <submittedName>
        <fullName evidence="1">Uncharacterized protein</fullName>
    </submittedName>
</protein>
<evidence type="ECO:0000313" key="2">
    <source>
        <dbReference type="Proteomes" id="UP001056120"/>
    </source>
</evidence>
<sequence>MVGGWLCYCLCNLYIGDNVSQVWGWDRRSLIKGSIIGALLAEKWKAWKRRENECAGLKTKEAKRQKKDSAYDTLA</sequence>
<dbReference type="Proteomes" id="UP001056120">
    <property type="component" value="Linkage Group LG08"/>
</dbReference>
<comment type="caution">
    <text evidence="1">The sequence shown here is derived from an EMBL/GenBank/DDBJ whole genome shotgun (WGS) entry which is preliminary data.</text>
</comment>
<keyword evidence="2" id="KW-1185">Reference proteome</keyword>
<organism evidence="1 2">
    <name type="scientific">Smallanthus sonchifolius</name>
    <dbReference type="NCBI Taxonomy" id="185202"/>
    <lineage>
        <taxon>Eukaryota</taxon>
        <taxon>Viridiplantae</taxon>
        <taxon>Streptophyta</taxon>
        <taxon>Embryophyta</taxon>
        <taxon>Tracheophyta</taxon>
        <taxon>Spermatophyta</taxon>
        <taxon>Magnoliopsida</taxon>
        <taxon>eudicotyledons</taxon>
        <taxon>Gunneridae</taxon>
        <taxon>Pentapetalae</taxon>
        <taxon>asterids</taxon>
        <taxon>campanulids</taxon>
        <taxon>Asterales</taxon>
        <taxon>Asteraceae</taxon>
        <taxon>Asteroideae</taxon>
        <taxon>Heliantheae alliance</taxon>
        <taxon>Millerieae</taxon>
        <taxon>Smallanthus</taxon>
    </lineage>
</organism>